<dbReference type="Gene3D" id="3.40.50.2000">
    <property type="entry name" value="Glycogen Phosphorylase B"/>
    <property type="match status" value="1"/>
</dbReference>
<evidence type="ECO:0000313" key="1">
    <source>
        <dbReference type="EMBL" id="EOS13051.1"/>
    </source>
</evidence>
<dbReference type="RefSeq" id="WP_016276192.1">
    <property type="nucleotide sequence ID" value="NZ_JABVZU010000003.1"/>
</dbReference>
<sequence>MMKVLYPIASQTVSNPFVVTIAEELTNLGVDCTISIDDFWNNPEAYDLIHFQWPEAVYLWKRSITKKQLENVAQQLDKIKSMQVMIAITCHNLKPHLTGDGNVIALYDVIYSHCNLFFHMGQYSQEVLQKQYPEAKHVIVPHHLYDSIYRFDKNRSAACTELDIPGNKFNILSFGEFRTDAEREMIQCLAKRLDKHHIQFLVPGFYRERILTKRLTELPQRIYKTLIYSLQGFKFQKNYVDIADTVRYFCAADIVLIQRLSILNSGNLPMAFAAGKVALGPDVGNVGRILTETGNPTFDPQNTSTILLAIEKAQELCKNEKGLKNKIYAEKHWRTATVAQAVLQHYQSIVLAQSF</sequence>
<gene>
    <name evidence="1" type="ORF">C802_01796</name>
</gene>
<proteinExistence type="predicted"/>
<dbReference type="OrthoDB" id="1007434at2"/>
<accession>R9I920</accession>
<comment type="caution">
    <text evidence="1">The sequence shown here is derived from an EMBL/GenBank/DDBJ whole genome shotgun (WGS) entry which is preliminary data.</text>
</comment>
<dbReference type="HOGENOM" id="CLU_745266_0_0_10"/>
<dbReference type="Proteomes" id="UP000014200">
    <property type="component" value="Unassembled WGS sequence"/>
</dbReference>
<organism evidence="1 2">
    <name type="scientific">Phocaeicola sartorii</name>
    <dbReference type="NCBI Taxonomy" id="671267"/>
    <lineage>
        <taxon>Bacteria</taxon>
        <taxon>Pseudomonadati</taxon>
        <taxon>Bacteroidota</taxon>
        <taxon>Bacteroidia</taxon>
        <taxon>Bacteroidales</taxon>
        <taxon>Bacteroidaceae</taxon>
        <taxon>Phocaeicola</taxon>
    </lineage>
</organism>
<dbReference type="SUPFAM" id="SSF53756">
    <property type="entry name" value="UDP-Glycosyltransferase/glycogen phosphorylase"/>
    <property type="match status" value="1"/>
</dbReference>
<reference evidence="1 2" key="1">
    <citation type="submission" date="2013-04" db="EMBL/GenBank/DDBJ databases">
        <title>The Genome Sequence of Bacteroides massiliensis dnLKV3.</title>
        <authorList>
            <consortium name="The Broad Institute Genomics Platform"/>
            <consortium name="The Broad Institute Genome Sequencing Center for Infectious Disease"/>
            <person name="Earl A."/>
            <person name="Xavier R."/>
            <person name="Kuhn K."/>
            <person name="Stappenbeck T."/>
            <person name="Walker B."/>
            <person name="Young S."/>
            <person name="Zeng Q."/>
            <person name="Gargeya S."/>
            <person name="Fitzgerald M."/>
            <person name="Haas B."/>
            <person name="Abouelleil A."/>
            <person name="Allen A.W."/>
            <person name="Alvarado L."/>
            <person name="Arachchi H.M."/>
            <person name="Berlin A.M."/>
            <person name="Chapman S.B."/>
            <person name="Gainer-Dewar J."/>
            <person name="Goldberg J."/>
            <person name="Griggs A."/>
            <person name="Gujja S."/>
            <person name="Hansen M."/>
            <person name="Howarth C."/>
            <person name="Imamovic A."/>
            <person name="Ireland A."/>
            <person name="Larimer J."/>
            <person name="McCowan C."/>
            <person name="Murphy C."/>
            <person name="Pearson M."/>
            <person name="Poon T.W."/>
            <person name="Priest M."/>
            <person name="Roberts A."/>
            <person name="Saif S."/>
            <person name="Shea T."/>
            <person name="Sisk P."/>
            <person name="Sykes S."/>
            <person name="Wortman J."/>
            <person name="Nusbaum C."/>
            <person name="Birren B."/>
        </authorList>
    </citation>
    <scope>NUCLEOTIDE SEQUENCE [LARGE SCALE GENOMIC DNA]</scope>
    <source>
        <strain evidence="2">dnLKV3</strain>
    </source>
</reference>
<evidence type="ECO:0008006" key="3">
    <source>
        <dbReference type="Google" id="ProtNLM"/>
    </source>
</evidence>
<dbReference type="EMBL" id="ASSP01000010">
    <property type="protein sequence ID" value="EOS13051.1"/>
    <property type="molecule type" value="Genomic_DNA"/>
</dbReference>
<keyword evidence="2" id="KW-1185">Reference proteome</keyword>
<dbReference type="GeneID" id="82154420"/>
<name>R9I920_9BACT</name>
<dbReference type="STRING" id="1235788.C802_01796"/>
<dbReference type="PATRIC" id="fig|1235788.3.peg.1838"/>
<evidence type="ECO:0000313" key="2">
    <source>
        <dbReference type="Proteomes" id="UP000014200"/>
    </source>
</evidence>
<dbReference type="AlphaFoldDB" id="R9I920"/>
<protein>
    <recommendedName>
        <fullName evidence="3">Glycosyltransferase family 1 protein</fullName>
    </recommendedName>
</protein>